<dbReference type="EMBL" id="JACXIZ010000059">
    <property type="protein sequence ID" value="MBD2848253.1"/>
    <property type="molecule type" value="Genomic_DNA"/>
</dbReference>
<dbReference type="Proteomes" id="UP000621560">
    <property type="component" value="Unassembled WGS sequence"/>
</dbReference>
<proteinExistence type="predicted"/>
<dbReference type="PANTHER" id="PTHR43155">
    <property type="entry name" value="CYCLIC DI-GMP PHOSPHODIESTERASE PA4108-RELATED"/>
    <property type="match status" value="1"/>
</dbReference>
<dbReference type="RefSeq" id="WP_190921351.1">
    <property type="nucleotide sequence ID" value="NZ_JACXIZ010000059.1"/>
</dbReference>
<keyword evidence="3" id="KW-1185">Reference proteome</keyword>
<dbReference type="Gene3D" id="1.10.3210.10">
    <property type="entry name" value="Hypothetical protein af1432"/>
    <property type="match status" value="1"/>
</dbReference>
<gene>
    <name evidence="2" type="ORF">IDH44_23915</name>
</gene>
<dbReference type="Pfam" id="PF13487">
    <property type="entry name" value="HD_5"/>
    <property type="match status" value="1"/>
</dbReference>
<dbReference type="PROSITE" id="PS51832">
    <property type="entry name" value="HD_GYP"/>
    <property type="match status" value="1"/>
</dbReference>
<organism evidence="2 3">
    <name type="scientific">Paenibacillus sabuli</name>
    <dbReference type="NCBI Taxonomy" id="2772509"/>
    <lineage>
        <taxon>Bacteria</taxon>
        <taxon>Bacillati</taxon>
        <taxon>Bacillota</taxon>
        <taxon>Bacilli</taxon>
        <taxon>Bacillales</taxon>
        <taxon>Paenibacillaceae</taxon>
        <taxon>Paenibacillus</taxon>
    </lineage>
</organism>
<dbReference type="SMART" id="SM00471">
    <property type="entry name" value="HDc"/>
    <property type="match status" value="1"/>
</dbReference>
<dbReference type="InterPro" id="IPR003607">
    <property type="entry name" value="HD/PDEase_dom"/>
</dbReference>
<dbReference type="SUPFAM" id="SSF109604">
    <property type="entry name" value="HD-domain/PDEase-like"/>
    <property type="match status" value="1"/>
</dbReference>
<feature type="domain" description="HD-GYP" evidence="1">
    <location>
        <begin position="113"/>
        <end position="309"/>
    </location>
</feature>
<dbReference type="PANTHER" id="PTHR43155:SF2">
    <property type="entry name" value="CYCLIC DI-GMP PHOSPHODIESTERASE PA4108"/>
    <property type="match status" value="1"/>
</dbReference>
<name>A0A927GU34_9BACL</name>
<sequence>MRLVSITSCQPGMKLAKTIYSDDGQVLLAAQVELTGPLIRRLGDYRIGHVYIDDPRTSDLEAPEPLSEETRRRALSGIRSGFRDMMEAPQRKGVVTYPYIGKSFKAIMSMILDDLLASKDAMIMLMNIGTTDHYLYQHSLNVCVYTTLLGIGAGYSRDQLTVLGMGALLHDVGKTRIPSEVLFKPGRLSDEEFAEMKRHTTLGYELLKEEPNIPLLTAHCALQHHERLNGSGYPRGLTGSAIHDYAKWIGIVDSYDAMTASRVYKSALLPHQAVEELYGGSGVLYEQDMLQTFKERVILYPVGLTVELNTGERGVVVDYNSDSPHRPIVRILDNEAGEPLRPPVERDLSRELSLMITAVNNDALPHPDRAPR</sequence>
<reference evidence="2" key="1">
    <citation type="submission" date="2020-09" db="EMBL/GenBank/DDBJ databases">
        <title>A novel bacterium of genus Paenibacillus, isolated from South China Sea.</title>
        <authorList>
            <person name="Huang H."/>
            <person name="Mo K."/>
            <person name="Hu Y."/>
        </authorList>
    </citation>
    <scope>NUCLEOTIDE SEQUENCE</scope>
    <source>
        <strain evidence="2">IB182496</strain>
    </source>
</reference>
<evidence type="ECO:0000313" key="2">
    <source>
        <dbReference type="EMBL" id="MBD2848253.1"/>
    </source>
</evidence>
<comment type="caution">
    <text evidence="2">The sequence shown here is derived from an EMBL/GenBank/DDBJ whole genome shotgun (WGS) entry which is preliminary data.</text>
</comment>
<dbReference type="CDD" id="cd00077">
    <property type="entry name" value="HDc"/>
    <property type="match status" value="1"/>
</dbReference>
<protein>
    <submittedName>
        <fullName evidence="2">HD-GYP domain-containing protein</fullName>
    </submittedName>
</protein>
<accession>A0A927GU34</accession>
<evidence type="ECO:0000313" key="3">
    <source>
        <dbReference type="Proteomes" id="UP000621560"/>
    </source>
</evidence>
<evidence type="ECO:0000259" key="1">
    <source>
        <dbReference type="PROSITE" id="PS51832"/>
    </source>
</evidence>
<dbReference type="InterPro" id="IPR037522">
    <property type="entry name" value="HD_GYP_dom"/>
</dbReference>
<dbReference type="AlphaFoldDB" id="A0A927GU34"/>